<dbReference type="Proteomes" id="UP000193061">
    <property type="component" value="Unassembled WGS sequence"/>
</dbReference>
<dbReference type="InterPro" id="IPR002745">
    <property type="entry name" value="Ptrans_KptA/Tpt1"/>
</dbReference>
<proteinExistence type="predicted"/>
<accession>A0A1X7A1C8</accession>
<protein>
    <submittedName>
        <fullName evidence="1">RNA 2'-phosphotransferase</fullName>
    </submittedName>
</protein>
<sequence>MKTVTMKRQNKFLSFVLRHNPDEIGITLDAQGWTDVERLLVQATKHGLPITREELDAIVAQNDKMRFTFSADGTRIRADGLSGGSLNLIIRGSARGTTSLETVAERRLTNALSP</sequence>
<keyword evidence="1" id="KW-0808">Transferase</keyword>
<dbReference type="Pfam" id="PF01885">
    <property type="entry name" value="PTS_2-RNA"/>
    <property type="match status" value="1"/>
</dbReference>
<reference evidence="1 2" key="1">
    <citation type="submission" date="2017-03" db="EMBL/GenBank/DDBJ databases">
        <authorList>
            <person name="Afonso C.L."/>
            <person name="Miller P.J."/>
            <person name="Scott M.A."/>
            <person name="Spackman E."/>
            <person name="Goraichik I."/>
            <person name="Dimitrov K.M."/>
            <person name="Suarez D.L."/>
            <person name="Swayne D.E."/>
        </authorList>
    </citation>
    <scope>NUCLEOTIDE SEQUENCE [LARGE SCALE GENOMIC DNA]</scope>
    <source>
        <strain evidence="1 2">CECT 7450</strain>
    </source>
</reference>
<organism evidence="1 2">
    <name type="scientific">Roseovarius albus</name>
    <dbReference type="NCBI Taxonomy" id="1247867"/>
    <lineage>
        <taxon>Bacteria</taxon>
        <taxon>Pseudomonadati</taxon>
        <taxon>Pseudomonadota</taxon>
        <taxon>Alphaproteobacteria</taxon>
        <taxon>Rhodobacterales</taxon>
        <taxon>Roseobacteraceae</taxon>
        <taxon>Roseovarius</taxon>
    </lineage>
</organism>
<dbReference type="SUPFAM" id="SSF56399">
    <property type="entry name" value="ADP-ribosylation"/>
    <property type="match status" value="1"/>
</dbReference>
<evidence type="ECO:0000313" key="2">
    <source>
        <dbReference type="Proteomes" id="UP000193061"/>
    </source>
</evidence>
<evidence type="ECO:0000313" key="1">
    <source>
        <dbReference type="EMBL" id="SLN65812.1"/>
    </source>
</evidence>
<keyword evidence="2" id="KW-1185">Reference proteome</keyword>
<dbReference type="InterPro" id="IPR042080">
    <property type="entry name" value="RNA_2'-PTrans_N"/>
</dbReference>
<gene>
    <name evidence="1" type="ORF">ROA7450_03485</name>
</gene>
<dbReference type="Gene3D" id="1.10.10.970">
    <property type="entry name" value="RNA 2'-phosphotransferase, Tpt1/KptA family, N-terminal domain"/>
    <property type="match status" value="1"/>
</dbReference>
<dbReference type="GO" id="GO:0016740">
    <property type="term" value="F:transferase activity"/>
    <property type="evidence" value="ECO:0007669"/>
    <property type="project" value="UniProtKB-KW"/>
</dbReference>
<name>A0A1X7A1C8_9RHOB</name>
<dbReference type="EMBL" id="FWFX01000013">
    <property type="protein sequence ID" value="SLN65812.1"/>
    <property type="molecule type" value="Genomic_DNA"/>
</dbReference>
<dbReference type="AlphaFoldDB" id="A0A1X7A1C8"/>